<evidence type="ECO:0000313" key="2">
    <source>
        <dbReference type="EMBL" id="KAI0529170.1"/>
    </source>
</evidence>
<evidence type="ECO:0000256" key="1">
    <source>
        <dbReference type="SAM" id="Phobius"/>
    </source>
</evidence>
<dbReference type="Proteomes" id="UP000829196">
    <property type="component" value="Unassembled WGS sequence"/>
</dbReference>
<accession>A0A8T3C5R3</accession>
<comment type="caution">
    <text evidence="2">The sequence shown here is derived from an EMBL/GenBank/DDBJ whole genome shotgun (WGS) entry which is preliminary data.</text>
</comment>
<dbReference type="PANTHER" id="PTHR36802">
    <property type="entry name" value="OS02G0815400 PROTEIN"/>
    <property type="match status" value="1"/>
</dbReference>
<dbReference type="PANTHER" id="PTHR36802:SF1">
    <property type="entry name" value="OS02G0815400 PROTEIN"/>
    <property type="match status" value="1"/>
</dbReference>
<keyword evidence="1" id="KW-1133">Transmembrane helix</keyword>
<keyword evidence="1" id="KW-0472">Membrane</keyword>
<name>A0A8T3C5R3_DENNO</name>
<reference evidence="2" key="1">
    <citation type="journal article" date="2022" name="Front. Genet.">
        <title>Chromosome-Scale Assembly of the Dendrobium nobile Genome Provides Insights Into the Molecular Mechanism of the Biosynthesis of the Medicinal Active Ingredient of Dendrobium.</title>
        <authorList>
            <person name="Xu Q."/>
            <person name="Niu S.-C."/>
            <person name="Li K.-L."/>
            <person name="Zheng P.-J."/>
            <person name="Zhang X.-J."/>
            <person name="Jia Y."/>
            <person name="Liu Y."/>
            <person name="Niu Y.-X."/>
            <person name="Yu L.-H."/>
            <person name="Chen D.-F."/>
            <person name="Zhang G.-Q."/>
        </authorList>
    </citation>
    <scope>NUCLEOTIDE SEQUENCE</scope>
    <source>
        <tissue evidence="2">Leaf</tissue>
    </source>
</reference>
<gene>
    <name evidence="2" type="ORF">KFK09_001717</name>
</gene>
<keyword evidence="3" id="KW-1185">Reference proteome</keyword>
<feature type="transmembrane region" description="Helical" evidence="1">
    <location>
        <begin position="275"/>
        <end position="296"/>
    </location>
</feature>
<dbReference type="OrthoDB" id="1923116at2759"/>
<protein>
    <submittedName>
        <fullName evidence="2">Uncharacterized protein</fullName>
    </submittedName>
</protein>
<keyword evidence="1" id="KW-0812">Transmembrane</keyword>
<dbReference type="GO" id="GO:0009507">
    <property type="term" value="C:chloroplast"/>
    <property type="evidence" value="ECO:0007669"/>
    <property type="project" value="TreeGrafter"/>
</dbReference>
<organism evidence="2 3">
    <name type="scientific">Dendrobium nobile</name>
    <name type="common">Orchid</name>
    <dbReference type="NCBI Taxonomy" id="94219"/>
    <lineage>
        <taxon>Eukaryota</taxon>
        <taxon>Viridiplantae</taxon>
        <taxon>Streptophyta</taxon>
        <taxon>Embryophyta</taxon>
        <taxon>Tracheophyta</taxon>
        <taxon>Spermatophyta</taxon>
        <taxon>Magnoliopsida</taxon>
        <taxon>Liliopsida</taxon>
        <taxon>Asparagales</taxon>
        <taxon>Orchidaceae</taxon>
        <taxon>Epidendroideae</taxon>
        <taxon>Malaxideae</taxon>
        <taxon>Dendrobiinae</taxon>
        <taxon>Dendrobium</taxon>
    </lineage>
</organism>
<dbReference type="EMBL" id="JAGYWB010000002">
    <property type="protein sequence ID" value="KAI0529170.1"/>
    <property type="molecule type" value="Genomic_DNA"/>
</dbReference>
<evidence type="ECO:0000313" key="3">
    <source>
        <dbReference type="Proteomes" id="UP000829196"/>
    </source>
</evidence>
<dbReference type="AlphaFoldDB" id="A0A8T3C5R3"/>
<proteinExistence type="predicted"/>
<sequence>MASLLLSPCLPTSCSPAIPTITPSPRRAPSSFLFISSGRHAVAGARFLATTFALVESNTSSSRDEEEPILPLLQELSDCLYLPLDFLSKLPGDLRLDLNDAAFDLANGPVLDECGKEVGELFLNLSRAWELADTMTSNSIAGKLPSLHGYLTSDVKPAIGKRLLSVGRRFEAMGQYEQGELQRISRAMIKIGKLLSTGPVLQTEKSPKKETKTFKFGELQVALTREKANIGAAIAFAFGFLSWELSQGIQNVTESSFQYANDNALMLAKSLRGSLLLIAYSSTLLSAFACVGLLLLGRQLSSEKSKEP</sequence>